<name>A0A8H7VEM5_9FUNG</name>
<evidence type="ECO:0000313" key="2">
    <source>
        <dbReference type="Proteomes" id="UP000646827"/>
    </source>
</evidence>
<dbReference type="AlphaFoldDB" id="A0A8H7VEM5"/>
<reference evidence="1 2" key="1">
    <citation type="submission" date="2020-12" db="EMBL/GenBank/DDBJ databases">
        <title>Metabolic potential, ecology and presence of endohyphal bacteria is reflected in genomic diversity of Mucoromycotina.</title>
        <authorList>
            <person name="Muszewska A."/>
            <person name="Okrasinska A."/>
            <person name="Steczkiewicz K."/>
            <person name="Drgas O."/>
            <person name="Orlowska M."/>
            <person name="Perlinska-Lenart U."/>
            <person name="Aleksandrzak-Piekarczyk T."/>
            <person name="Szatraj K."/>
            <person name="Zielenkiewicz U."/>
            <person name="Pilsyk S."/>
            <person name="Malc E."/>
            <person name="Mieczkowski P."/>
            <person name="Kruszewska J.S."/>
            <person name="Biernat P."/>
            <person name="Pawlowska J."/>
        </authorList>
    </citation>
    <scope>NUCLEOTIDE SEQUENCE [LARGE SCALE GENOMIC DNA]</scope>
    <source>
        <strain evidence="1 2">CBS 142.35</strain>
    </source>
</reference>
<organism evidence="1 2">
    <name type="scientific">Circinella minor</name>
    <dbReference type="NCBI Taxonomy" id="1195481"/>
    <lineage>
        <taxon>Eukaryota</taxon>
        <taxon>Fungi</taxon>
        <taxon>Fungi incertae sedis</taxon>
        <taxon>Mucoromycota</taxon>
        <taxon>Mucoromycotina</taxon>
        <taxon>Mucoromycetes</taxon>
        <taxon>Mucorales</taxon>
        <taxon>Lichtheimiaceae</taxon>
        <taxon>Circinella</taxon>
    </lineage>
</organism>
<evidence type="ECO:0000313" key="1">
    <source>
        <dbReference type="EMBL" id="KAG2216052.1"/>
    </source>
</evidence>
<dbReference type="EMBL" id="JAEPRB010000466">
    <property type="protein sequence ID" value="KAG2216052.1"/>
    <property type="molecule type" value="Genomic_DNA"/>
</dbReference>
<accession>A0A8H7VEM5</accession>
<dbReference type="Proteomes" id="UP000646827">
    <property type="component" value="Unassembled WGS sequence"/>
</dbReference>
<protein>
    <submittedName>
        <fullName evidence="1">Uncharacterized protein</fullName>
    </submittedName>
</protein>
<comment type="caution">
    <text evidence="1">The sequence shown here is derived from an EMBL/GenBank/DDBJ whole genome shotgun (WGS) entry which is preliminary data.</text>
</comment>
<proteinExistence type="predicted"/>
<keyword evidence="2" id="KW-1185">Reference proteome</keyword>
<gene>
    <name evidence="1" type="ORF">INT45_001564</name>
</gene>
<sequence length="19" mass="2118">MLDMDSPGGSVTRIRRTEP</sequence>